<evidence type="ECO:0000256" key="3">
    <source>
        <dbReference type="ARBA" id="ARBA00022692"/>
    </source>
</evidence>
<evidence type="ECO:0000256" key="4">
    <source>
        <dbReference type="ARBA" id="ARBA00022989"/>
    </source>
</evidence>
<dbReference type="Pfam" id="PF04148">
    <property type="entry name" value="Erv26"/>
    <property type="match status" value="1"/>
</dbReference>
<dbReference type="GO" id="GO:0030134">
    <property type="term" value="C:COPII-coated ER to Golgi transport vesicle"/>
    <property type="evidence" value="ECO:0007669"/>
    <property type="project" value="TreeGrafter"/>
</dbReference>
<keyword evidence="4 6" id="KW-1133">Transmembrane helix</keyword>
<reference evidence="7" key="1">
    <citation type="journal article" date="2021" name="Open Biol.">
        <title>Shared evolutionary footprints suggest mitochondrial oxidative damage underlies multiple complex I losses in fungi.</title>
        <authorList>
            <person name="Schikora-Tamarit M.A."/>
            <person name="Marcet-Houben M."/>
            <person name="Nosek J."/>
            <person name="Gabaldon T."/>
        </authorList>
    </citation>
    <scope>NUCLEOTIDE SEQUENCE</scope>
    <source>
        <strain evidence="7">CBS2887</strain>
    </source>
</reference>
<dbReference type="PANTHER" id="PTHR13144">
    <property type="entry name" value="TEX261 PROTEIN"/>
    <property type="match status" value="1"/>
</dbReference>
<dbReference type="GO" id="GO:0000139">
    <property type="term" value="C:Golgi membrane"/>
    <property type="evidence" value="ECO:0007669"/>
    <property type="project" value="TreeGrafter"/>
</dbReference>
<name>A0A9P8TKK4_WICPI</name>
<feature type="transmembrane region" description="Helical" evidence="6">
    <location>
        <begin position="91"/>
        <end position="111"/>
    </location>
</feature>
<comment type="caution">
    <text evidence="7">The sequence shown here is derived from an EMBL/GenBank/DDBJ whole genome shotgun (WGS) entry which is preliminary data.</text>
</comment>
<gene>
    <name evidence="7" type="ORF">WICPIJ_006771</name>
</gene>
<dbReference type="AlphaFoldDB" id="A0A9P8TKK4"/>
<sequence>MFLQILAYIGIVVGFVFLTLAIASGLYYVSELVEEHSVATKKFLRRSIYAIICIYILLLIFDGFPILLTLFSIATYVIYLQNLKKFPYIDLKSPIFIASCILVVVNHYLWFNHFSEARYGSKIITFAEVSSFFGICIWFIPFALFVSLSASDHVLPTMNNQYGSGSAAGNYQDNNGKKKNQGLAKVVVGNVREFFYQVSRTFGVELDPNHGRII</sequence>
<feature type="transmembrane region" description="Helical" evidence="6">
    <location>
        <begin position="6"/>
        <end position="29"/>
    </location>
</feature>
<comment type="similarity">
    <text evidence="2">Belongs to the SVP26 family.</text>
</comment>
<feature type="transmembrane region" description="Helical" evidence="6">
    <location>
        <begin position="123"/>
        <end position="148"/>
    </location>
</feature>
<evidence type="ECO:0000256" key="6">
    <source>
        <dbReference type="SAM" id="Phobius"/>
    </source>
</evidence>
<organism evidence="7 8">
    <name type="scientific">Wickerhamomyces pijperi</name>
    <name type="common">Yeast</name>
    <name type="synonym">Pichia pijperi</name>
    <dbReference type="NCBI Taxonomy" id="599730"/>
    <lineage>
        <taxon>Eukaryota</taxon>
        <taxon>Fungi</taxon>
        <taxon>Dikarya</taxon>
        <taxon>Ascomycota</taxon>
        <taxon>Saccharomycotina</taxon>
        <taxon>Saccharomycetes</taxon>
        <taxon>Phaffomycetales</taxon>
        <taxon>Wickerhamomycetaceae</taxon>
        <taxon>Wickerhamomyces</taxon>
    </lineage>
</organism>
<reference evidence="7" key="2">
    <citation type="submission" date="2021-01" db="EMBL/GenBank/DDBJ databases">
        <authorList>
            <person name="Schikora-Tamarit M.A."/>
        </authorList>
    </citation>
    <scope>NUCLEOTIDE SEQUENCE</scope>
    <source>
        <strain evidence="7">CBS2887</strain>
    </source>
</reference>
<dbReference type="GO" id="GO:0097020">
    <property type="term" value="F:COPII receptor activity"/>
    <property type="evidence" value="ECO:0007669"/>
    <property type="project" value="InterPro"/>
</dbReference>
<evidence type="ECO:0000313" key="7">
    <source>
        <dbReference type="EMBL" id="KAH3682261.1"/>
    </source>
</evidence>
<accession>A0A9P8TKK4</accession>
<evidence type="ECO:0000256" key="1">
    <source>
        <dbReference type="ARBA" id="ARBA00004141"/>
    </source>
</evidence>
<keyword evidence="8" id="KW-1185">Reference proteome</keyword>
<comment type="subcellular location">
    <subcellularLocation>
        <location evidence="1">Membrane</location>
        <topology evidence="1">Multi-pass membrane protein</topology>
    </subcellularLocation>
</comment>
<evidence type="ECO:0008006" key="9">
    <source>
        <dbReference type="Google" id="ProtNLM"/>
    </source>
</evidence>
<proteinExistence type="inferred from homology"/>
<dbReference type="PANTHER" id="PTHR13144:SF0">
    <property type="entry name" value="PROTEIN TEX261"/>
    <property type="match status" value="1"/>
</dbReference>
<evidence type="ECO:0000313" key="8">
    <source>
        <dbReference type="Proteomes" id="UP000774326"/>
    </source>
</evidence>
<dbReference type="OrthoDB" id="28257at2759"/>
<protein>
    <recommendedName>
        <fullName evidence="9">Protein SVP26</fullName>
    </recommendedName>
</protein>
<keyword evidence="3 6" id="KW-0812">Transmembrane</keyword>
<dbReference type="Proteomes" id="UP000774326">
    <property type="component" value="Unassembled WGS sequence"/>
</dbReference>
<evidence type="ECO:0000256" key="5">
    <source>
        <dbReference type="ARBA" id="ARBA00023136"/>
    </source>
</evidence>
<dbReference type="GO" id="GO:0005789">
    <property type="term" value="C:endoplasmic reticulum membrane"/>
    <property type="evidence" value="ECO:0007669"/>
    <property type="project" value="TreeGrafter"/>
</dbReference>
<feature type="transmembrane region" description="Helical" evidence="6">
    <location>
        <begin position="49"/>
        <end position="79"/>
    </location>
</feature>
<dbReference type="InterPro" id="IPR007277">
    <property type="entry name" value="Svp26/Tex261"/>
</dbReference>
<evidence type="ECO:0000256" key="2">
    <source>
        <dbReference type="ARBA" id="ARBA00008096"/>
    </source>
</evidence>
<dbReference type="EMBL" id="JAEUBG010003831">
    <property type="protein sequence ID" value="KAH3682261.1"/>
    <property type="molecule type" value="Genomic_DNA"/>
</dbReference>
<dbReference type="GO" id="GO:0006888">
    <property type="term" value="P:endoplasmic reticulum to Golgi vesicle-mediated transport"/>
    <property type="evidence" value="ECO:0007669"/>
    <property type="project" value="InterPro"/>
</dbReference>
<keyword evidence="5 6" id="KW-0472">Membrane</keyword>